<protein>
    <submittedName>
        <fullName evidence="2">Putative transferase</fullName>
    </submittedName>
</protein>
<evidence type="ECO:0000313" key="2">
    <source>
        <dbReference type="EMBL" id="PRQ27721.1"/>
    </source>
</evidence>
<dbReference type="Pfam" id="PF02458">
    <property type="entry name" value="Transferase"/>
    <property type="match status" value="1"/>
</dbReference>
<comment type="caution">
    <text evidence="2">The sequence shown here is derived from an EMBL/GenBank/DDBJ whole genome shotgun (WGS) entry which is preliminary data.</text>
</comment>
<evidence type="ECO:0000256" key="1">
    <source>
        <dbReference type="ARBA" id="ARBA00022679"/>
    </source>
</evidence>
<accession>A0A2P6Q0L7</accession>
<dbReference type="EMBL" id="PDCK01000044">
    <property type="protein sequence ID" value="PRQ27721.1"/>
    <property type="molecule type" value="Genomic_DNA"/>
</dbReference>
<dbReference type="PANTHER" id="PTHR31896:SF12">
    <property type="entry name" value="HXXXD-TYPE ACYL-TRANSFERASE FAMILY PROTEIN"/>
    <property type="match status" value="1"/>
</dbReference>
<dbReference type="Gramene" id="PRQ27721">
    <property type="protein sequence ID" value="PRQ27721"/>
    <property type="gene ID" value="RchiOBHm_Chr6g0308311"/>
</dbReference>
<reference evidence="2 3" key="1">
    <citation type="journal article" date="2018" name="Nat. Genet.">
        <title>The Rosa genome provides new insights in the design of modern roses.</title>
        <authorList>
            <person name="Bendahmane M."/>
        </authorList>
    </citation>
    <scope>NUCLEOTIDE SEQUENCE [LARGE SCALE GENOMIC DNA]</scope>
    <source>
        <strain evidence="3">cv. Old Blush</strain>
    </source>
</reference>
<dbReference type="PANTHER" id="PTHR31896">
    <property type="entry name" value="FAMILY REGULATORY PROTEIN, PUTATIVE (AFU_ORTHOLOGUE AFUA_3G14730)-RELATED"/>
    <property type="match status" value="1"/>
</dbReference>
<sequence>MNHNDKRIRGSIDAWLKSPVVYQLGRTFDPQSVMMGSSPRFDMYGNEFGMGKAVALRSGYASKFSGQVTSYPGREAGSIDLEVCLLPEVMTALESDIEFMEAASVPSYDLSNSNWCDVL</sequence>
<name>A0A2P6Q0L7_ROSCH</name>
<dbReference type="Proteomes" id="UP000238479">
    <property type="component" value="Chromosome 6"/>
</dbReference>
<organism evidence="2 3">
    <name type="scientific">Rosa chinensis</name>
    <name type="common">China rose</name>
    <dbReference type="NCBI Taxonomy" id="74649"/>
    <lineage>
        <taxon>Eukaryota</taxon>
        <taxon>Viridiplantae</taxon>
        <taxon>Streptophyta</taxon>
        <taxon>Embryophyta</taxon>
        <taxon>Tracheophyta</taxon>
        <taxon>Spermatophyta</taxon>
        <taxon>Magnoliopsida</taxon>
        <taxon>eudicotyledons</taxon>
        <taxon>Gunneridae</taxon>
        <taxon>Pentapetalae</taxon>
        <taxon>rosids</taxon>
        <taxon>fabids</taxon>
        <taxon>Rosales</taxon>
        <taxon>Rosaceae</taxon>
        <taxon>Rosoideae</taxon>
        <taxon>Rosoideae incertae sedis</taxon>
        <taxon>Rosa</taxon>
    </lineage>
</organism>
<dbReference type="InterPro" id="IPR051283">
    <property type="entry name" value="Sec_Metabolite_Acyltrans"/>
</dbReference>
<keyword evidence="3" id="KW-1185">Reference proteome</keyword>
<dbReference type="Gene3D" id="3.30.559.10">
    <property type="entry name" value="Chloramphenicol acetyltransferase-like domain"/>
    <property type="match status" value="1"/>
</dbReference>
<proteinExistence type="predicted"/>
<dbReference type="GO" id="GO:0016740">
    <property type="term" value="F:transferase activity"/>
    <property type="evidence" value="ECO:0007669"/>
    <property type="project" value="UniProtKB-KW"/>
</dbReference>
<dbReference type="InterPro" id="IPR023213">
    <property type="entry name" value="CAT-like_dom_sf"/>
</dbReference>
<dbReference type="AlphaFoldDB" id="A0A2P6Q0L7"/>
<gene>
    <name evidence="2" type="ORF">RchiOBHm_Chr6g0308311</name>
</gene>
<dbReference type="OMA" id="NDAHIRA"/>
<evidence type="ECO:0000313" key="3">
    <source>
        <dbReference type="Proteomes" id="UP000238479"/>
    </source>
</evidence>
<dbReference type="STRING" id="74649.A0A2P6Q0L7"/>
<keyword evidence="1 2" id="KW-0808">Transferase</keyword>